<dbReference type="Proteomes" id="UP001165524">
    <property type="component" value="Unassembled WGS sequence"/>
</dbReference>
<sequence>MQLKPTVLFVDDEERILRTLNLAFGARYRVLTANGGARALELLRENTVQVVVSDQRMPHMTGVEVLRQAREMQPAAMRILLTGYAELASIVGSINDGEIFRYVQKPWQLDALRNTLEEAVAIAEQSAAPLLKKHQPQKTGNESTAAPAGTEDDGAIVVLDQRPDLFELIRDSRPGRPVLSAGTLDEALAHMAEQPTAVLVTDLNLPEGDITDALRLLKARQPELVTIVVTAFRDTTHLIRLINQAQVYRVLPRPVSRNMLLRGVESALRHHGMISASPALLRRHRVAEANEVAVDNGVASRVRGYLDRLRGRPAPV</sequence>
<dbReference type="InterPro" id="IPR011006">
    <property type="entry name" value="CheY-like_superfamily"/>
</dbReference>
<dbReference type="PANTHER" id="PTHR44591">
    <property type="entry name" value="STRESS RESPONSE REGULATOR PROTEIN 1"/>
    <property type="match status" value="1"/>
</dbReference>
<gene>
    <name evidence="4" type="ORF">MU846_04195</name>
</gene>
<evidence type="ECO:0000256" key="1">
    <source>
        <dbReference type="ARBA" id="ARBA00022553"/>
    </source>
</evidence>
<keyword evidence="1 2" id="KW-0597">Phosphoprotein</keyword>
<feature type="modified residue" description="4-aspartylphosphate" evidence="2">
    <location>
        <position position="54"/>
    </location>
</feature>
<reference evidence="4" key="1">
    <citation type="submission" date="2022-04" db="EMBL/GenBank/DDBJ databases">
        <title>Alcanivorax sp. CY1518 draft genome sequence.</title>
        <authorList>
            <person name="Zhao G."/>
            <person name="An M."/>
        </authorList>
    </citation>
    <scope>NUCLEOTIDE SEQUENCE</scope>
    <source>
        <strain evidence="4">CY1518</strain>
    </source>
</reference>
<feature type="modified residue" description="4-aspartylphosphate" evidence="2">
    <location>
        <position position="202"/>
    </location>
</feature>
<evidence type="ECO:0000256" key="2">
    <source>
        <dbReference type="PROSITE-ProRule" id="PRU00169"/>
    </source>
</evidence>
<feature type="domain" description="Response regulatory" evidence="3">
    <location>
        <begin position="154"/>
        <end position="268"/>
    </location>
</feature>
<comment type="caution">
    <text evidence="4">The sequence shown here is derived from an EMBL/GenBank/DDBJ whole genome shotgun (WGS) entry which is preliminary data.</text>
</comment>
<dbReference type="InterPro" id="IPR050595">
    <property type="entry name" value="Bact_response_regulator"/>
</dbReference>
<name>A0ABT0E504_9GAMM</name>
<accession>A0ABT0E504</accession>
<organism evidence="4 5">
    <name type="scientific">Alcanivorax quisquiliarum</name>
    <dbReference type="NCBI Taxonomy" id="2933565"/>
    <lineage>
        <taxon>Bacteria</taxon>
        <taxon>Pseudomonadati</taxon>
        <taxon>Pseudomonadota</taxon>
        <taxon>Gammaproteobacteria</taxon>
        <taxon>Oceanospirillales</taxon>
        <taxon>Alcanivoracaceae</taxon>
        <taxon>Alcanivorax</taxon>
    </lineage>
</organism>
<proteinExistence type="predicted"/>
<dbReference type="InterPro" id="IPR001789">
    <property type="entry name" value="Sig_transdc_resp-reg_receiver"/>
</dbReference>
<feature type="domain" description="Response regulatory" evidence="3">
    <location>
        <begin position="6"/>
        <end position="120"/>
    </location>
</feature>
<dbReference type="SUPFAM" id="SSF52172">
    <property type="entry name" value="CheY-like"/>
    <property type="match status" value="2"/>
</dbReference>
<dbReference type="CDD" id="cd17569">
    <property type="entry name" value="REC_HupR-like"/>
    <property type="match status" value="1"/>
</dbReference>
<dbReference type="RefSeq" id="WP_246948761.1">
    <property type="nucleotide sequence ID" value="NZ_JALKII010000002.1"/>
</dbReference>
<keyword evidence="5" id="KW-1185">Reference proteome</keyword>
<dbReference type="PANTHER" id="PTHR44591:SF19">
    <property type="entry name" value="TWO-COMPONENT RESPONSE REGULATOR-RELATED"/>
    <property type="match status" value="1"/>
</dbReference>
<evidence type="ECO:0000313" key="5">
    <source>
        <dbReference type="Proteomes" id="UP001165524"/>
    </source>
</evidence>
<dbReference type="PROSITE" id="PS50110">
    <property type="entry name" value="RESPONSE_REGULATORY"/>
    <property type="match status" value="2"/>
</dbReference>
<protein>
    <submittedName>
        <fullName evidence="4">Response regulator</fullName>
    </submittedName>
</protein>
<evidence type="ECO:0000313" key="4">
    <source>
        <dbReference type="EMBL" id="MCK0536901.1"/>
    </source>
</evidence>
<dbReference type="Gene3D" id="3.40.50.2300">
    <property type="match status" value="2"/>
</dbReference>
<dbReference type="EMBL" id="JALKII010000002">
    <property type="protein sequence ID" value="MCK0536901.1"/>
    <property type="molecule type" value="Genomic_DNA"/>
</dbReference>
<dbReference type="SMART" id="SM00448">
    <property type="entry name" value="REC"/>
    <property type="match status" value="2"/>
</dbReference>
<dbReference type="Pfam" id="PF00072">
    <property type="entry name" value="Response_reg"/>
    <property type="match status" value="2"/>
</dbReference>
<evidence type="ECO:0000259" key="3">
    <source>
        <dbReference type="PROSITE" id="PS50110"/>
    </source>
</evidence>